<feature type="region of interest" description="Disordered" evidence="1">
    <location>
        <begin position="199"/>
        <end position="238"/>
    </location>
</feature>
<keyword evidence="3" id="KW-1185">Reference proteome</keyword>
<protein>
    <recommendedName>
        <fullName evidence="4">Basal-body rod modification protein FlgD</fullName>
    </recommendedName>
</protein>
<feature type="compositionally biased region" description="Polar residues" evidence="1">
    <location>
        <begin position="224"/>
        <end position="238"/>
    </location>
</feature>
<dbReference type="EMBL" id="JADBEC010000001">
    <property type="protein sequence ID" value="MBE1503694.1"/>
    <property type="molecule type" value="Genomic_DNA"/>
</dbReference>
<accession>A0ABR9IKI5</accession>
<comment type="caution">
    <text evidence="2">The sequence shown here is derived from an EMBL/GenBank/DDBJ whole genome shotgun (WGS) entry which is preliminary data.</text>
</comment>
<name>A0ABR9IKI5_RHIVS</name>
<evidence type="ECO:0000256" key="1">
    <source>
        <dbReference type="SAM" id="MobiDB-lite"/>
    </source>
</evidence>
<proteinExistence type="predicted"/>
<gene>
    <name evidence="2" type="ORF">H4W29_000875</name>
</gene>
<dbReference type="Proteomes" id="UP000620262">
    <property type="component" value="Unassembled WGS sequence"/>
</dbReference>
<feature type="compositionally biased region" description="Low complexity" evidence="1">
    <location>
        <begin position="204"/>
        <end position="223"/>
    </location>
</feature>
<organism evidence="2 3">
    <name type="scientific">Rhizobium viscosum</name>
    <name type="common">Arthrobacter viscosus</name>
    <dbReference type="NCBI Taxonomy" id="1673"/>
    <lineage>
        <taxon>Bacteria</taxon>
        <taxon>Pseudomonadati</taxon>
        <taxon>Pseudomonadota</taxon>
        <taxon>Alphaproteobacteria</taxon>
        <taxon>Hyphomicrobiales</taxon>
        <taxon>Rhizobiaceae</taxon>
        <taxon>Rhizobium/Agrobacterium group</taxon>
        <taxon>Rhizobium</taxon>
    </lineage>
</organism>
<sequence length="238" mass="25440">MVSSVSNMRLMTAQIALQTIKGGSSESSSSSTTDHDYSSLPSQTRSALSVMLDKINAGKAGSTDTSGNTTASTDITTASFMALLRQNMTAAADAKGEGSQEAAMLAAFKKGQLTVTDPTRGVSIKAWDVTDPKEADVDQKKGTAIKTEDWNDFLRDHLQRDSHGRLVRSENGSFIEKGTGNEVYFGQVGTQNYYITWPVKTDTKPATQTGTKTDTTTDNTSTTQKPATDNNTDNAKTS</sequence>
<evidence type="ECO:0000313" key="3">
    <source>
        <dbReference type="Proteomes" id="UP000620262"/>
    </source>
</evidence>
<dbReference type="RefSeq" id="WP_192727836.1">
    <property type="nucleotide sequence ID" value="NZ_BAAAVL010000001.1"/>
</dbReference>
<evidence type="ECO:0000313" key="2">
    <source>
        <dbReference type="EMBL" id="MBE1503694.1"/>
    </source>
</evidence>
<feature type="region of interest" description="Disordered" evidence="1">
    <location>
        <begin position="21"/>
        <end position="43"/>
    </location>
</feature>
<reference evidence="2 3" key="1">
    <citation type="submission" date="2020-10" db="EMBL/GenBank/DDBJ databases">
        <title>Sequencing the genomes of 1000 actinobacteria strains.</title>
        <authorList>
            <person name="Klenk H.-P."/>
        </authorList>
    </citation>
    <scope>NUCLEOTIDE SEQUENCE [LARGE SCALE GENOMIC DNA]</scope>
    <source>
        <strain evidence="2 3">DSM 7307</strain>
    </source>
</reference>
<evidence type="ECO:0008006" key="4">
    <source>
        <dbReference type="Google" id="ProtNLM"/>
    </source>
</evidence>